<dbReference type="InterPro" id="IPR055170">
    <property type="entry name" value="GFO_IDH_MocA-like_dom"/>
</dbReference>
<reference evidence="2 3" key="1">
    <citation type="submission" date="2016-10" db="EMBL/GenBank/DDBJ databases">
        <title>The Draft Genome Sequence of Actinokineospora bangkokensis 44EHWT reveals the biosynthetic pathway of antifungal compounds Thailandins with unusual extender unit butylmalonyl-CoA.</title>
        <authorList>
            <person name="Greule A."/>
            <person name="Intra B."/>
            <person name="Flemming S."/>
            <person name="Rommel M.G."/>
            <person name="Panbangred W."/>
            <person name="Bechthold A."/>
        </authorList>
    </citation>
    <scope>NUCLEOTIDE SEQUENCE [LARGE SCALE GENOMIC DNA]</scope>
    <source>
        <strain evidence="2 3">44EHW</strain>
    </source>
</reference>
<feature type="domain" description="GFO/IDH/MocA-like oxidoreductase" evidence="1">
    <location>
        <begin position="26"/>
        <end position="106"/>
    </location>
</feature>
<dbReference type="Pfam" id="PF22725">
    <property type="entry name" value="GFO_IDH_MocA_C3"/>
    <property type="match status" value="1"/>
</dbReference>
<protein>
    <recommendedName>
        <fullName evidence="1">GFO/IDH/MocA-like oxidoreductase domain-containing protein</fullName>
    </recommendedName>
</protein>
<proteinExistence type="predicted"/>
<dbReference type="OrthoDB" id="3815872at2"/>
<keyword evidence="3" id="KW-1185">Reference proteome</keyword>
<sequence>MAERGPWAGANARWLSGALLGGPYSTSRWRHGGGALADVGPHVVDLLDAALGAVVDVPVAHHAEPDLWNVVLAHDSGATSALTLSMRMPLRPTVTEVDVYGDGGRLVLSGRATRADQCYALLLDDFTGMVRAGRVRHALDAGRGLRVQRTLDRVGAALAAV</sequence>
<dbReference type="SUPFAM" id="SSF55347">
    <property type="entry name" value="Glyceraldehyde-3-phosphate dehydrogenase-like, C-terminal domain"/>
    <property type="match status" value="1"/>
</dbReference>
<organism evidence="2 3">
    <name type="scientific">Actinokineospora bangkokensis</name>
    <dbReference type="NCBI Taxonomy" id="1193682"/>
    <lineage>
        <taxon>Bacteria</taxon>
        <taxon>Bacillati</taxon>
        <taxon>Actinomycetota</taxon>
        <taxon>Actinomycetes</taxon>
        <taxon>Pseudonocardiales</taxon>
        <taxon>Pseudonocardiaceae</taxon>
        <taxon>Actinokineospora</taxon>
    </lineage>
</organism>
<evidence type="ECO:0000259" key="1">
    <source>
        <dbReference type="Pfam" id="PF22725"/>
    </source>
</evidence>
<dbReference type="STRING" id="1193682.BJP25_31705"/>
<name>A0A1Q9LGC3_9PSEU</name>
<gene>
    <name evidence="2" type="ORF">BJP25_31705</name>
</gene>
<dbReference type="AlphaFoldDB" id="A0A1Q9LGC3"/>
<dbReference type="EMBL" id="MKQR01000026">
    <property type="protein sequence ID" value="OLR91097.1"/>
    <property type="molecule type" value="Genomic_DNA"/>
</dbReference>
<dbReference type="Proteomes" id="UP000186040">
    <property type="component" value="Unassembled WGS sequence"/>
</dbReference>
<evidence type="ECO:0000313" key="2">
    <source>
        <dbReference type="EMBL" id="OLR91097.1"/>
    </source>
</evidence>
<evidence type="ECO:0000313" key="3">
    <source>
        <dbReference type="Proteomes" id="UP000186040"/>
    </source>
</evidence>
<dbReference type="RefSeq" id="WP_075977754.1">
    <property type="nucleotide sequence ID" value="NZ_MKQR01000026.1"/>
</dbReference>
<accession>A0A1Q9LGC3</accession>
<dbReference type="Gene3D" id="3.30.360.10">
    <property type="entry name" value="Dihydrodipicolinate Reductase, domain 2"/>
    <property type="match status" value="1"/>
</dbReference>
<comment type="caution">
    <text evidence="2">The sequence shown here is derived from an EMBL/GenBank/DDBJ whole genome shotgun (WGS) entry which is preliminary data.</text>
</comment>